<keyword evidence="2 6" id="KW-0862">Zinc</keyword>
<organism evidence="7 8">
    <name type="scientific">Paraglaciecola hydrolytica</name>
    <dbReference type="NCBI Taxonomy" id="1799789"/>
    <lineage>
        <taxon>Bacteria</taxon>
        <taxon>Pseudomonadati</taxon>
        <taxon>Pseudomonadota</taxon>
        <taxon>Gammaproteobacteria</taxon>
        <taxon>Alteromonadales</taxon>
        <taxon>Alteromonadaceae</taxon>
        <taxon>Paraglaciecola</taxon>
    </lineage>
</organism>
<dbReference type="GO" id="GO:0005737">
    <property type="term" value="C:cytoplasm"/>
    <property type="evidence" value="ECO:0007669"/>
    <property type="project" value="UniProtKB-SubCell"/>
</dbReference>
<keyword evidence="1 6" id="KW-0963">Cytoplasm</keyword>
<dbReference type="NCBIfam" id="NF001033">
    <property type="entry name" value="PRK00114.1"/>
    <property type="match status" value="1"/>
</dbReference>
<comment type="similarity">
    <text evidence="6">Belongs to the HSP33 family.</text>
</comment>
<comment type="subcellular location">
    <subcellularLocation>
        <location evidence="6">Cytoplasm</location>
    </subcellularLocation>
</comment>
<evidence type="ECO:0000256" key="6">
    <source>
        <dbReference type="HAMAP-Rule" id="MF_00117"/>
    </source>
</evidence>
<comment type="caution">
    <text evidence="7">The sequence shown here is derived from an EMBL/GenBank/DDBJ whole genome shotgun (WGS) entry which is preliminary data.</text>
</comment>
<gene>
    <name evidence="6" type="primary">hslO</name>
    <name evidence="7" type="ORF">AX660_18010</name>
</gene>
<dbReference type="InterPro" id="IPR000397">
    <property type="entry name" value="Heat_shock_Hsp33"/>
</dbReference>
<dbReference type="OrthoDB" id="9793753at2"/>
<keyword evidence="8" id="KW-1185">Reference proteome</keyword>
<protein>
    <recommendedName>
        <fullName evidence="6">33 kDa chaperonin</fullName>
    </recommendedName>
    <alternativeName>
        <fullName evidence="6">Heat shock protein 33 homolog</fullName>
        <shortName evidence="6">HSP33</shortName>
    </alternativeName>
</protein>
<evidence type="ECO:0000256" key="2">
    <source>
        <dbReference type="ARBA" id="ARBA00022833"/>
    </source>
</evidence>
<feature type="disulfide bond" description="Redox-active" evidence="6">
    <location>
        <begin position="234"/>
        <end position="236"/>
    </location>
</feature>
<dbReference type="GO" id="GO:0051082">
    <property type="term" value="F:unfolded protein binding"/>
    <property type="evidence" value="ECO:0007669"/>
    <property type="project" value="UniProtKB-UniRule"/>
</dbReference>
<dbReference type="EMBL" id="LSNE01000007">
    <property type="protein sequence ID" value="KXI28269.1"/>
    <property type="molecule type" value="Genomic_DNA"/>
</dbReference>
<evidence type="ECO:0000256" key="1">
    <source>
        <dbReference type="ARBA" id="ARBA00022490"/>
    </source>
</evidence>
<dbReference type="PANTHER" id="PTHR30111">
    <property type="entry name" value="33 KDA CHAPERONIN"/>
    <property type="match status" value="1"/>
</dbReference>
<reference evidence="8" key="1">
    <citation type="submission" date="2016-02" db="EMBL/GenBank/DDBJ databases">
        <authorList>
            <person name="Schultz-Johansen M."/>
            <person name="Glaring M.A."/>
            <person name="Bech P.K."/>
            <person name="Stougaard P."/>
        </authorList>
    </citation>
    <scope>NUCLEOTIDE SEQUENCE [LARGE SCALE GENOMIC DNA]</scope>
    <source>
        <strain evidence="8">S66</strain>
    </source>
</reference>
<comment type="function">
    <text evidence="6">Redox regulated molecular chaperone. Protects both thermally unfolding and oxidatively damaged proteins from irreversible aggregation. Plays an important role in the bacterial defense system toward oxidative stress.</text>
</comment>
<dbReference type="AlphaFoldDB" id="A0A135ZZ60"/>
<dbReference type="GO" id="GO:0042026">
    <property type="term" value="P:protein refolding"/>
    <property type="evidence" value="ECO:0007669"/>
    <property type="project" value="TreeGrafter"/>
</dbReference>
<dbReference type="Gene3D" id="3.90.1280.10">
    <property type="entry name" value="HSP33 redox switch-like"/>
    <property type="match status" value="1"/>
</dbReference>
<dbReference type="Gene3D" id="3.55.30.10">
    <property type="entry name" value="Hsp33 domain"/>
    <property type="match status" value="1"/>
</dbReference>
<dbReference type="SUPFAM" id="SSF64397">
    <property type="entry name" value="Hsp33 domain"/>
    <property type="match status" value="1"/>
</dbReference>
<evidence type="ECO:0000256" key="5">
    <source>
        <dbReference type="ARBA" id="ARBA00023284"/>
    </source>
</evidence>
<comment type="PTM">
    <text evidence="6">Under oxidizing conditions two disulfide bonds are formed involving the reactive cysteines. Under reducing conditions zinc is bound to the reactive cysteines and the protein is inactive.</text>
</comment>
<keyword evidence="4 6" id="KW-0143">Chaperone</keyword>
<dbReference type="InterPro" id="IPR016154">
    <property type="entry name" value="Heat_shock_Hsp33_C"/>
</dbReference>
<dbReference type="HAMAP" id="MF_00117">
    <property type="entry name" value="HslO"/>
    <property type="match status" value="1"/>
</dbReference>
<keyword evidence="3 6" id="KW-1015">Disulfide bond</keyword>
<sequence length="296" mass="33081">MAFDQLHRYLFNKGNVRGEMVRLQETYQAILDSYDYPPVIQQLLGELMVAASLLTATIKFEGDIAVQLQGEGPLSYAVINGTHNQQLRGMARWDESLTELPTTFADLLQKGVMVITITPNEGERYQGIVALDKPTLAECIESYFDQSEQLATKVIIRTQHDASPVKACGLFLQIMPTSSAATDAADTDFDHLCKITETIKNEELFTLPVDEILYRLYHQEEVEVYPAQNVIFKCSCSREKTATALSGIGKEELLDIVAEQGAVSMNCQYCHTEYRFDAIDVESIHAGTFGFSQQQS</sequence>
<evidence type="ECO:0000313" key="7">
    <source>
        <dbReference type="EMBL" id="KXI28269.1"/>
    </source>
</evidence>
<dbReference type="Pfam" id="PF01430">
    <property type="entry name" value="HSP33"/>
    <property type="match status" value="1"/>
</dbReference>
<dbReference type="STRING" id="1799789.AX660_18010"/>
<dbReference type="InterPro" id="IPR016153">
    <property type="entry name" value="Heat_shock_Hsp33_N"/>
</dbReference>
<dbReference type="Proteomes" id="UP000070299">
    <property type="component" value="Unassembled WGS sequence"/>
</dbReference>
<dbReference type="PANTHER" id="PTHR30111:SF1">
    <property type="entry name" value="33 KDA CHAPERONIN"/>
    <property type="match status" value="1"/>
</dbReference>
<proteinExistence type="inferred from homology"/>
<dbReference type="InterPro" id="IPR023212">
    <property type="entry name" value="Hsp33_helix_hairpin_bin_dom_sf"/>
</dbReference>
<dbReference type="CDD" id="cd00498">
    <property type="entry name" value="Hsp33"/>
    <property type="match status" value="1"/>
</dbReference>
<evidence type="ECO:0000313" key="8">
    <source>
        <dbReference type="Proteomes" id="UP000070299"/>
    </source>
</evidence>
<dbReference type="GO" id="GO:0044183">
    <property type="term" value="F:protein folding chaperone"/>
    <property type="evidence" value="ECO:0007669"/>
    <property type="project" value="TreeGrafter"/>
</dbReference>
<accession>A0A135ZZ60</accession>
<evidence type="ECO:0000256" key="4">
    <source>
        <dbReference type="ARBA" id="ARBA00023186"/>
    </source>
</evidence>
<name>A0A135ZZ60_9ALTE</name>
<evidence type="ECO:0000256" key="3">
    <source>
        <dbReference type="ARBA" id="ARBA00023157"/>
    </source>
</evidence>
<keyword evidence="5 6" id="KW-0676">Redox-active center</keyword>
<dbReference type="SUPFAM" id="SSF118352">
    <property type="entry name" value="HSP33 redox switch-like"/>
    <property type="match status" value="1"/>
</dbReference>
<dbReference type="PIRSF" id="PIRSF005261">
    <property type="entry name" value="Heat_shock_Hsp33"/>
    <property type="match status" value="1"/>
</dbReference>
<feature type="disulfide bond" description="Redox-active" evidence="6">
    <location>
        <begin position="267"/>
        <end position="270"/>
    </location>
</feature>
<dbReference type="RefSeq" id="WP_068378402.1">
    <property type="nucleotide sequence ID" value="NZ_LSNE01000007.1"/>
</dbReference>
<dbReference type="Gene3D" id="1.10.287.480">
    <property type="entry name" value="helix hairpin bin"/>
    <property type="match status" value="1"/>
</dbReference>